<reference evidence="8" key="1">
    <citation type="journal article" date="2008" name="Nat. Genet.">
        <title>The Pristionchus pacificus genome provides a unique perspective on nematode lifestyle and parasitism.</title>
        <authorList>
            <person name="Dieterich C."/>
            <person name="Clifton S.W."/>
            <person name="Schuster L.N."/>
            <person name="Chinwalla A."/>
            <person name="Delehaunty K."/>
            <person name="Dinkelacker I."/>
            <person name="Fulton L."/>
            <person name="Fulton R."/>
            <person name="Godfrey J."/>
            <person name="Minx P."/>
            <person name="Mitreva M."/>
            <person name="Roeseler W."/>
            <person name="Tian H."/>
            <person name="Witte H."/>
            <person name="Yang S.P."/>
            <person name="Wilson R.K."/>
            <person name="Sommer R.J."/>
        </authorList>
    </citation>
    <scope>NUCLEOTIDE SEQUENCE [LARGE SCALE GENOMIC DNA]</scope>
    <source>
        <strain evidence="8">PS312</strain>
    </source>
</reference>
<evidence type="ECO:0000313" key="8">
    <source>
        <dbReference type="Proteomes" id="UP000005239"/>
    </source>
</evidence>
<accession>A0A8R1UWL5</accession>
<dbReference type="InterPro" id="IPR001506">
    <property type="entry name" value="Peptidase_M12A"/>
</dbReference>
<dbReference type="GO" id="GO:0004222">
    <property type="term" value="F:metalloendopeptidase activity"/>
    <property type="evidence" value="ECO:0000318"/>
    <property type="project" value="GO_Central"/>
</dbReference>
<dbReference type="PRINTS" id="PR00480">
    <property type="entry name" value="ASTACIN"/>
</dbReference>
<dbReference type="FunFam" id="3.40.390.10:FF:000057">
    <property type="entry name" value="Zinc metalloproteinase"/>
    <property type="match status" value="1"/>
</dbReference>
<keyword evidence="2 5" id="KW-0862">Zinc</keyword>
<gene>
    <name evidence="7" type="primary">WBGene00280820</name>
</gene>
<evidence type="ECO:0000256" key="4">
    <source>
        <dbReference type="ARBA" id="ARBA00023157"/>
    </source>
</evidence>
<dbReference type="Proteomes" id="UP000005239">
    <property type="component" value="Unassembled WGS sequence"/>
</dbReference>
<dbReference type="OrthoDB" id="291007at2759"/>
<keyword evidence="3 5" id="KW-0482">Metalloprotease</keyword>
<dbReference type="InterPro" id="IPR024079">
    <property type="entry name" value="MetalloPept_cat_dom_sf"/>
</dbReference>
<dbReference type="GO" id="GO:0008270">
    <property type="term" value="F:zinc ion binding"/>
    <property type="evidence" value="ECO:0007669"/>
    <property type="project" value="UniProtKB-UniRule"/>
</dbReference>
<sequence>MLGVAFFLVSVVVASLADHDPINKHGVNEIEKKMSREVEDEFSGTANQDELEVLKRQYSSSHAVNQTLISIPTELDVNWNKTNLFEGDIDLTPEQWKVALDIDPVTRSRRQALYSAMEMWQPMGGAIIPYTFERGFPAQYHQVVRDALAFWEQRTCIKFRLVNQYDYDAIVFNHNADGCSSAVGRIGGGQYINLEAPGCMSVTIIAHELSHAFGTLHVQSRVDRDTYVQIDTSNIVPGTEHNFAREPNSFSTYGLPYEFGSMQHYFSFAFAIDPKKPTIYARPNYQRFQGSMDGPRATFWDTVLINKMYKCTDKCLKQMGCWAGGVTDGADCYKCFCPIGYTGTNCEKRPDDAQIMNVSDTPQSVKMELKGAFRAFEEKLVVLQAPAGKRIEATLRTFGPTIRAVNVHCRNAFRMCRGIGLEILPLTDTRTSGIHFCATPNPLTPIYSEANTTLLYLYRDINYPVAVDVTVRSF</sequence>
<keyword evidence="1 5" id="KW-0479">Metal-binding</keyword>
<evidence type="ECO:0000256" key="3">
    <source>
        <dbReference type="ARBA" id="ARBA00023049"/>
    </source>
</evidence>
<name>A0A2A6D1V2_PRIPA</name>
<dbReference type="Pfam" id="PF01400">
    <property type="entry name" value="Astacin"/>
    <property type="match status" value="1"/>
</dbReference>
<keyword evidence="6" id="KW-0732">Signal</keyword>
<keyword evidence="4 5" id="KW-1015">Disulfide bond</keyword>
<dbReference type="SMART" id="SM00235">
    <property type="entry name" value="ZnMc"/>
    <property type="match status" value="1"/>
</dbReference>
<feature type="binding site" evidence="5">
    <location>
        <position position="211"/>
    </location>
    <ligand>
        <name>Zn(2+)</name>
        <dbReference type="ChEBI" id="CHEBI:29105"/>
        <note>catalytic</note>
    </ligand>
</feature>
<comment type="caution">
    <text evidence="5">Lacks conserved residue(s) required for the propagation of feature annotation.</text>
</comment>
<feature type="disulfide bond" evidence="5">
    <location>
        <begin position="156"/>
        <end position="311"/>
    </location>
</feature>
<dbReference type="Gene3D" id="3.40.390.10">
    <property type="entry name" value="Collagenase (Catalytic Domain)"/>
    <property type="match status" value="1"/>
</dbReference>
<dbReference type="InterPro" id="IPR006026">
    <property type="entry name" value="Peptidase_Metallo"/>
</dbReference>
<feature type="chain" id="PRO_5042620855" description="Metalloendopeptidase" evidence="6">
    <location>
        <begin position="18"/>
        <end position="474"/>
    </location>
</feature>
<dbReference type="PANTHER" id="PTHR10127">
    <property type="entry name" value="DISCOIDIN, CUB, EGF, LAMININ , AND ZINC METALLOPROTEASE DOMAIN CONTAINING"/>
    <property type="match status" value="1"/>
</dbReference>
<proteinExistence type="predicted"/>
<dbReference type="PROSITE" id="PS00022">
    <property type="entry name" value="EGF_1"/>
    <property type="match status" value="1"/>
</dbReference>
<comment type="cofactor">
    <cofactor evidence="5 6">
        <name>Zn(2+)</name>
        <dbReference type="ChEBI" id="CHEBI:29105"/>
    </cofactor>
    <text evidence="5 6">Binds 1 zinc ion per subunit.</text>
</comment>
<dbReference type="InterPro" id="IPR000742">
    <property type="entry name" value="EGF"/>
</dbReference>
<evidence type="ECO:0000256" key="5">
    <source>
        <dbReference type="PROSITE-ProRule" id="PRU01211"/>
    </source>
</evidence>
<organism evidence="7 8">
    <name type="scientific">Pristionchus pacificus</name>
    <name type="common">Parasitic nematode worm</name>
    <dbReference type="NCBI Taxonomy" id="54126"/>
    <lineage>
        <taxon>Eukaryota</taxon>
        <taxon>Metazoa</taxon>
        <taxon>Ecdysozoa</taxon>
        <taxon>Nematoda</taxon>
        <taxon>Chromadorea</taxon>
        <taxon>Rhabditida</taxon>
        <taxon>Rhabditina</taxon>
        <taxon>Diplogasteromorpha</taxon>
        <taxon>Diplogasteroidea</taxon>
        <taxon>Neodiplogasteridae</taxon>
        <taxon>Pristionchus</taxon>
    </lineage>
</organism>
<protein>
    <recommendedName>
        <fullName evidence="6">Metalloendopeptidase</fullName>
        <ecNumber evidence="6">3.4.24.-</ecNumber>
    </recommendedName>
</protein>
<dbReference type="EC" id="3.4.24.-" evidence="6"/>
<dbReference type="CDD" id="cd00054">
    <property type="entry name" value="EGF_CA"/>
    <property type="match status" value="1"/>
</dbReference>
<accession>A0A2A6D1V2</accession>
<keyword evidence="8" id="KW-1185">Reference proteome</keyword>
<dbReference type="SUPFAM" id="SSF55486">
    <property type="entry name" value="Metalloproteases ('zincins'), catalytic domain"/>
    <property type="match status" value="1"/>
</dbReference>
<evidence type="ECO:0000313" key="7">
    <source>
        <dbReference type="EnsemblMetazoa" id="PPA42451.1"/>
    </source>
</evidence>
<dbReference type="InterPro" id="IPR034035">
    <property type="entry name" value="Astacin-like_dom"/>
</dbReference>
<evidence type="ECO:0000256" key="1">
    <source>
        <dbReference type="ARBA" id="ARBA00022723"/>
    </source>
</evidence>
<dbReference type="PROSITE" id="PS51864">
    <property type="entry name" value="ASTACIN"/>
    <property type="match status" value="1"/>
</dbReference>
<reference evidence="7" key="2">
    <citation type="submission" date="2022-06" db="UniProtKB">
        <authorList>
            <consortium name="EnsemblMetazoa"/>
        </authorList>
    </citation>
    <scope>IDENTIFICATION</scope>
    <source>
        <strain evidence="7">PS312</strain>
    </source>
</reference>
<dbReference type="CDD" id="cd04280">
    <property type="entry name" value="ZnMc_astacin_like"/>
    <property type="match status" value="1"/>
</dbReference>
<dbReference type="AlphaFoldDB" id="A0A2A6D1V2"/>
<feature type="signal peptide" evidence="6">
    <location>
        <begin position="1"/>
        <end position="17"/>
    </location>
</feature>
<evidence type="ECO:0000256" key="6">
    <source>
        <dbReference type="RuleBase" id="RU361183"/>
    </source>
</evidence>
<keyword evidence="5 6" id="KW-0378">Hydrolase</keyword>
<feature type="active site" evidence="5">
    <location>
        <position position="208"/>
    </location>
</feature>
<keyword evidence="5 6" id="KW-0645">Protease</keyword>
<dbReference type="PANTHER" id="PTHR10127:SF793">
    <property type="entry name" value="ZINC METALLOPROTEINASE NAS-31"/>
    <property type="match status" value="1"/>
</dbReference>
<dbReference type="PROSITE" id="PS01186">
    <property type="entry name" value="EGF_2"/>
    <property type="match status" value="1"/>
</dbReference>
<feature type="binding site" evidence="5">
    <location>
        <position position="207"/>
    </location>
    <ligand>
        <name>Zn(2+)</name>
        <dbReference type="ChEBI" id="CHEBI:29105"/>
        <note>catalytic</note>
    </ligand>
</feature>
<dbReference type="GO" id="GO:0005615">
    <property type="term" value="C:extracellular space"/>
    <property type="evidence" value="ECO:0000318"/>
    <property type="project" value="GO_Central"/>
</dbReference>
<evidence type="ECO:0000256" key="2">
    <source>
        <dbReference type="ARBA" id="ARBA00022833"/>
    </source>
</evidence>
<feature type="binding site" evidence="5">
    <location>
        <position position="217"/>
    </location>
    <ligand>
        <name>Zn(2+)</name>
        <dbReference type="ChEBI" id="CHEBI:29105"/>
        <note>catalytic</note>
    </ligand>
</feature>
<dbReference type="GO" id="GO:0006508">
    <property type="term" value="P:proteolysis"/>
    <property type="evidence" value="ECO:0007669"/>
    <property type="project" value="UniProtKB-KW"/>
</dbReference>
<dbReference type="EnsemblMetazoa" id="PPA42451.1">
    <property type="protein sequence ID" value="PPA42451.1"/>
    <property type="gene ID" value="WBGene00280820"/>
</dbReference>